<dbReference type="InterPro" id="IPR048279">
    <property type="entry name" value="MdtK-like"/>
</dbReference>
<dbReference type="NCBIfam" id="TIGR00797">
    <property type="entry name" value="matE"/>
    <property type="match status" value="1"/>
</dbReference>
<keyword evidence="9 13" id="KW-1133">Transmembrane helix</keyword>
<dbReference type="EMBL" id="WBZB01000035">
    <property type="protein sequence ID" value="KAB3529218.1"/>
    <property type="molecule type" value="Genomic_DNA"/>
</dbReference>
<name>A0A833M6X9_9FIRM</name>
<dbReference type="InterPro" id="IPR050222">
    <property type="entry name" value="MATE_MdtK"/>
</dbReference>
<evidence type="ECO:0000256" key="4">
    <source>
        <dbReference type="ARBA" id="ARBA00020268"/>
    </source>
</evidence>
<feature type="transmembrane region" description="Helical" evidence="13">
    <location>
        <begin position="226"/>
        <end position="249"/>
    </location>
</feature>
<feature type="transmembrane region" description="Helical" evidence="13">
    <location>
        <begin position="289"/>
        <end position="309"/>
    </location>
</feature>
<dbReference type="GO" id="GO:0006811">
    <property type="term" value="P:monoatomic ion transport"/>
    <property type="evidence" value="ECO:0007669"/>
    <property type="project" value="UniProtKB-KW"/>
</dbReference>
<evidence type="ECO:0000256" key="1">
    <source>
        <dbReference type="ARBA" id="ARBA00003408"/>
    </source>
</evidence>
<dbReference type="Pfam" id="PF01554">
    <property type="entry name" value="MatE"/>
    <property type="match status" value="2"/>
</dbReference>
<feature type="transmembrane region" description="Helical" evidence="13">
    <location>
        <begin position="449"/>
        <end position="470"/>
    </location>
</feature>
<reference evidence="14 15" key="1">
    <citation type="submission" date="2019-10" db="EMBL/GenBank/DDBJ databases">
        <title>Alkaliphilus serpentinus sp. nov. and Alkaliphilus pronyensis sp. nov., two novel anaerobic alkaliphilic species isolated from the serpentinized-hosted hydrothermal field of the Prony Bay (New Caledonia).</title>
        <authorList>
            <person name="Postec A."/>
        </authorList>
    </citation>
    <scope>NUCLEOTIDE SEQUENCE [LARGE SCALE GENOMIC DNA]</scope>
    <source>
        <strain evidence="14 15">LacT</strain>
    </source>
</reference>
<keyword evidence="10" id="KW-0406">Ion transport</keyword>
<evidence type="ECO:0000256" key="3">
    <source>
        <dbReference type="ARBA" id="ARBA00010199"/>
    </source>
</evidence>
<evidence type="ECO:0000313" key="15">
    <source>
        <dbReference type="Proteomes" id="UP000465601"/>
    </source>
</evidence>
<evidence type="ECO:0000256" key="9">
    <source>
        <dbReference type="ARBA" id="ARBA00022989"/>
    </source>
</evidence>
<dbReference type="OrthoDB" id="9811110at2"/>
<comment type="subcellular location">
    <subcellularLocation>
        <location evidence="2">Cell membrane</location>
        <topology evidence="2">Multi-pass membrane protein</topology>
    </subcellularLocation>
</comment>
<keyword evidence="7" id="KW-1003">Cell membrane</keyword>
<feature type="transmembrane region" description="Helical" evidence="13">
    <location>
        <begin position="123"/>
        <end position="146"/>
    </location>
</feature>
<dbReference type="PANTHER" id="PTHR43298">
    <property type="entry name" value="MULTIDRUG RESISTANCE PROTEIN NORM-RELATED"/>
    <property type="match status" value="1"/>
</dbReference>
<feature type="transmembrane region" description="Helical" evidence="13">
    <location>
        <begin position="390"/>
        <end position="412"/>
    </location>
</feature>
<feature type="transmembrane region" description="Helical" evidence="13">
    <location>
        <begin position="47"/>
        <end position="72"/>
    </location>
</feature>
<dbReference type="InterPro" id="IPR002528">
    <property type="entry name" value="MATE_fam"/>
</dbReference>
<evidence type="ECO:0000256" key="5">
    <source>
        <dbReference type="ARBA" id="ARBA00022448"/>
    </source>
</evidence>
<comment type="caution">
    <text evidence="14">The sequence shown here is derived from an EMBL/GenBank/DDBJ whole genome shotgun (WGS) entry which is preliminary data.</text>
</comment>
<proteinExistence type="inferred from homology"/>
<evidence type="ECO:0000313" key="14">
    <source>
        <dbReference type="EMBL" id="KAB3529218.1"/>
    </source>
</evidence>
<keyword evidence="5" id="KW-0813">Transport</keyword>
<gene>
    <name evidence="14" type="ORF">F8153_09850</name>
</gene>
<evidence type="ECO:0000256" key="13">
    <source>
        <dbReference type="SAM" id="Phobius"/>
    </source>
</evidence>
<evidence type="ECO:0000256" key="10">
    <source>
        <dbReference type="ARBA" id="ARBA00023065"/>
    </source>
</evidence>
<keyword evidence="15" id="KW-1185">Reference proteome</keyword>
<feature type="transmembrane region" description="Helical" evidence="13">
    <location>
        <begin position="357"/>
        <end position="378"/>
    </location>
</feature>
<comment type="similarity">
    <text evidence="3">Belongs to the multi antimicrobial extrusion (MATE) (TC 2.A.66.1) family.</text>
</comment>
<dbReference type="Proteomes" id="UP000465601">
    <property type="component" value="Unassembled WGS sequence"/>
</dbReference>
<feature type="transmembrane region" description="Helical" evidence="13">
    <location>
        <begin position="200"/>
        <end position="220"/>
    </location>
</feature>
<accession>A0A833M6X9</accession>
<evidence type="ECO:0000256" key="11">
    <source>
        <dbReference type="ARBA" id="ARBA00023136"/>
    </source>
</evidence>
<sequence>MITITISTNIDKYLQNSITFLLNEHGVIYMLDEKYLKYYDREAISKIWTLAWPVMVGQLLHTMMVIADMWFIAKLGSVEAAAAGTGTSLIGVIHVFPALVASGAIALVARFTGAEDEKNIKAITVNGIFLSIIAGLITMVLSFIFVDQLLWIFGDADKTLLGLAKEYITVALIGVPFFFYNATTRAVVQATGDTKNPVKVFVFANIVNILLDYFFIMVLGKGIGGAAAATVIAEISAFTLMSILVFRNIYKGQIKSLVNSLSINLGMAIRILKIGIFAVLQMITRPFTGLIMFRIVLAQGVAAGAAFGIGGRMFNFVFIFLAGLGTAMSVMVGQSLGKKDYAAVDQLIKQGKALATFNMLIFAIPFYIFPKLLIGAFVQDAEVIQIGAEYLRITYTGVLFVVFPVTYGSAFAGAGDTFPPMLASILGNWGIKIPLAYILTHFFSFSATGVWWAIALSVVMEAIVLTIWFYKGKWKEKKI</sequence>
<evidence type="ECO:0000256" key="8">
    <source>
        <dbReference type="ARBA" id="ARBA00022692"/>
    </source>
</evidence>
<dbReference type="GO" id="GO:0042910">
    <property type="term" value="F:xenobiotic transmembrane transporter activity"/>
    <property type="evidence" value="ECO:0007669"/>
    <property type="project" value="InterPro"/>
</dbReference>
<evidence type="ECO:0000256" key="12">
    <source>
        <dbReference type="ARBA" id="ARBA00031636"/>
    </source>
</evidence>
<feature type="transmembrane region" description="Helical" evidence="13">
    <location>
        <begin position="261"/>
        <end position="283"/>
    </location>
</feature>
<feature type="transmembrane region" description="Helical" evidence="13">
    <location>
        <begin position="92"/>
        <end position="111"/>
    </location>
</feature>
<dbReference type="PIRSF" id="PIRSF006603">
    <property type="entry name" value="DinF"/>
    <property type="match status" value="1"/>
</dbReference>
<dbReference type="PANTHER" id="PTHR43298:SF2">
    <property type="entry name" value="FMN_FAD EXPORTER YEEO-RELATED"/>
    <property type="match status" value="1"/>
</dbReference>
<feature type="transmembrane region" description="Helical" evidence="13">
    <location>
        <begin position="166"/>
        <end position="188"/>
    </location>
</feature>
<evidence type="ECO:0000256" key="7">
    <source>
        <dbReference type="ARBA" id="ARBA00022475"/>
    </source>
</evidence>
<evidence type="ECO:0000256" key="6">
    <source>
        <dbReference type="ARBA" id="ARBA00022449"/>
    </source>
</evidence>
<comment type="function">
    <text evidence="1">Multidrug efflux pump.</text>
</comment>
<keyword evidence="6" id="KW-0050">Antiport</keyword>
<feature type="transmembrane region" description="Helical" evidence="13">
    <location>
        <begin position="316"/>
        <end position="337"/>
    </location>
</feature>
<protein>
    <recommendedName>
        <fullName evidence="4">Probable multidrug resistance protein NorM</fullName>
    </recommendedName>
    <alternativeName>
        <fullName evidence="12">Multidrug-efflux transporter</fullName>
    </alternativeName>
</protein>
<evidence type="ECO:0000256" key="2">
    <source>
        <dbReference type="ARBA" id="ARBA00004651"/>
    </source>
</evidence>
<dbReference type="GO" id="GO:0005886">
    <property type="term" value="C:plasma membrane"/>
    <property type="evidence" value="ECO:0007669"/>
    <property type="project" value="UniProtKB-SubCell"/>
</dbReference>
<organism evidence="14 15">
    <name type="scientific">Alkaliphilus serpentinus</name>
    <dbReference type="NCBI Taxonomy" id="1482731"/>
    <lineage>
        <taxon>Bacteria</taxon>
        <taxon>Bacillati</taxon>
        <taxon>Bacillota</taxon>
        <taxon>Clostridia</taxon>
        <taxon>Peptostreptococcales</taxon>
        <taxon>Natronincolaceae</taxon>
        <taxon>Alkaliphilus</taxon>
    </lineage>
</organism>
<dbReference type="GO" id="GO:0015297">
    <property type="term" value="F:antiporter activity"/>
    <property type="evidence" value="ECO:0007669"/>
    <property type="project" value="UniProtKB-KW"/>
</dbReference>
<keyword evidence="8 13" id="KW-0812">Transmembrane</keyword>
<dbReference type="AlphaFoldDB" id="A0A833M6X9"/>
<keyword evidence="11 13" id="KW-0472">Membrane</keyword>
<dbReference type="CDD" id="cd13137">
    <property type="entry name" value="MATE_NorM_like"/>
    <property type="match status" value="1"/>
</dbReference>